<dbReference type="Gene3D" id="2.60.40.640">
    <property type="match status" value="2"/>
</dbReference>
<dbReference type="OrthoDB" id="2333384at2759"/>
<dbReference type="InterPro" id="IPR011022">
    <property type="entry name" value="Arrestin_C-like"/>
</dbReference>
<name>A0A2A3EID7_APICC</name>
<accession>A0A2A3EID7</accession>
<evidence type="ECO:0000313" key="4">
    <source>
        <dbReference type="EMBL" id="PBC31563.1"/>
    </source>
</evidence>
<dbReference type="SUPFAM" id="SSF81296">
    <property type="entry name" value="E set domains"/>
    <property type="match status" value="2"/>
</dbReference>
<dbReference type="Pfam" id="PF00339">
    <property type="entry name" value="Arrestin_N"/>
    <property type="match status" value="1"/>
</dbReference>
<dbReference type="Proteomes" id="UP000242457">
    <property type="component" value="Unassembled WGS sequence"/>
</dbReference>
<dbReference type="SMART" id="SM01017">
    <property type="entry name" value="Arrestin_C"/>
    <property type="match status" value="1"/>
</dbReference>
<evidence type="ECO:0000259" key="3">
    <source>
        <dbReference type="SMART" id="SM01017"/>
    </source>
</evidence>
<dbReference type="GO" id="GO:0005737">
    <property type="term" value="C:cytoplasm"/>
    <property type="evidence" value="ECO:0007669"/>
    <property type="project" value="TreeGrafter"/>
</dbReference>
<dbReference type="EMBL" id="KZ288231">
    <property type="protein sequence ID" value="PBC31563.1"/>
    <property type="molecule type" value="Genomic_DNA"/>
</dbReference>
<evidence type="ECO:0000256" key="2">
    <source>
        <dbReference type="ARBA" id="ARBA00022606"/>
    </source>
</evidence>
<evidence type="ECO:0000313" key="5">
    <source>
        <dbReference type="Proteomes" id="UP000242457"/>
    </source>
</evidence>
<proteinExistence type="inferred from homology"/>
<dbReference type="GO" id="GO:0015031">
    <property type="term" value="P:protein transport"/>
    <property type="evidence" value="ECO:0007669"/>
    <property type="project" value="TreeGrafter"/>
</dbReference>
<dbReference type="AlphaFoldDB" id="A0A2A3EID7"/>
<reference evidence="4 5" key="1">
    <citation type="submission" date="2014-07" db="EMBL/GenBank/DDBJ databases">
        <title>Genomic and transcriptomic analysis on Apis cerana provide comprehensive insights into honey bee biology.</title>
        <authorList>
            <person name="Diao Q."/>
            <person name="Sun L."/>
            <person name="Zheng H."/>
            <person name="Zheng H."/>
            <person name="Xu S."/>
            <person name="Wang S."/>
            <person name="Zeng Z."/>
            <person name="Hu F."/>
            <person name="Su S."/>
            <person name="Wu J."/>
        </authorList>
    </citation>
    <scope>NUCLEOTIDE SEQUENCE [LARGE SCALE GENOMIC DNA]</scope>
    <source>
        <tissue evidence="4">Pupae without intestine</tissue>
    </source>
</reference>
<dbReference type="PANTHER" id="PTHR11188:SF176">
    <property type="entry name" value="ARRESTIN DOMAIN-CONTAINING PROTEIN 1"/>
    <property type="match status" value="1"/>
</dbReference>
<keyword evidence="5" id="KW-1185">Reference proteome</keyword>
<dbReference type="PANTHER" id="PTHR11188">
    <property type="entry name" value="ARRESTIN DOMAIN CONTAINING PROTEIN"/>
    <property type="match status" value="1"/>
</dbReference>
<comment type="similarity">
    <text evidence="1">Belongs to the arrestin family.</text>
</comment>
<feature type="domain" description="Arrestin C-terminal-like" evidence="3">
    <location>
        <begin position="178"/>
        <end position="310"/>
    </location>
</feature>
<evidence type="ECO:0000256" key="1">
    <source>
        <dbReference type="ARBA" id="ARBA00005298"/>
    </source>
</evidence>
<sequence length="440" mass="50446">MPSLKTFRVEFDRPTATYLSGEIVSGNIIVDIVREKEIRGLFFIATGQANVRWTEYNHIRKKKNHRHNIVYRNSEKYFEFEYNIIAKHRTNSRIKIPFGYHKYPFNFQLPHNIPSSFEHKYGHVRYTIKAIMDRPWRFDHQTKIAFTVISTLDLNAHREKCLGLDDEIIKNFFSCCCNQGSINFQIRIPSSGYVPGQSIITMMNYVNSTNNIQITKISTKLLQKLKFYASTPHTRLNSSTVEIVTKDTSESFLTRGQTTSGILIPPIPPSYLEYCSIIDLNYELLVTIHVSGLHFKMEKNYPLLIGTIPLHYPPSAPSLNDINASTTISFPIPTPGQFDRSHLPPEAQTIGFVSPEQPSASSNNLDIPPPSYEECMSGTQDIMDQNDSKYVFGANTPWAPRYPVFNYPQTSKIYINERKIITNIVSAKVLNSKENKNQQM</sequence>
<dbReference type="Pfam" id="PF02752">
    <property type="entry name" value="Arrestin_C"/>
    <property type="match status" value="1"/>
</dbReference>
<dbReference type="InterPro" id="IPR014756">
    <property type="entry name" value="Ig_E-set"/>
</dbReference>
<organism evidence="4 5">
    <name type="scientific">Apis cerana cerana</name>
    <name type="common">Oriental honeybee</name>
    <dbReference type="NCBI Taxonomy" id="94128"/>
    <lineage>
        <taxon>Eukaryota</taxon>
        <taxon>Metazoa</taxon>
        <taxon>Ecdysozoa</taxon>
        <taxon>Arthropoda</taxon>
        <taxon>Hexapoda</taxon>
        <taxon>Insecta</taxon>
        <taxon>Pterygota</taxon>
        <taxon>Neoptera</taxon>
        <taxon>Endopterygota</taxon>
        <taxon>Hymenoptera</taxon>
        <taxon>Apocrita</taxon>
        <taxon>Aculeata</taxon>
        <taxon>Apoidea</taxon>
        <taxon>Anthophila</taxon>
        <taxon>Apidae</taxon>
        <taxon>Apis</taxon>
    </lineage>
</organism>
<dbReference type="STRING" id="94128.A0A2A3EID7"/>
<protein>
    <submittedName>
        <fullName evidence="4">Arrestin domain-containing protein</fullName>
    </submittedName>
</protein>
<gene>
    <name evidence="4" type="ORF">APICC_09073</name>
</gene>
<keyword evidence="2" id="KW-0716">Sensory transduction</keyword>
<dbReference type="InterPro" id="IPR014752">
    <property type="entry name" value="Arrestin-like_C"/>
</dbReference>
<dbReference type="InterPro" id="IPR050357">
    <property type="entry name" value="Arrestin_domain-protein"/>
</dbReference>
<dbReference type="InterPro" id="IPR011021">
    <property type="entry name" value="Arrestin-like_N"/>
</dbReference>